<comment type="caution">
    <text evidence="2">The sequence shown here is derived from an EMBL/GenBank/DDBJ whole genome shotgun (WGS) entry which is preliminary data.</text>
</comment>
<gene>
    <name evidence="2" type="ORF">N5J77_00660</name>
</gene>
<evidence type="ECO:0000313" key="3">
    <source>
        <dbReference type="Proteomes" id="UP001162318"/>
    </source>
</evidence>
<feature type="chain" id="PRO_5041204862" evidence="1">
    <location>
        <begin position="26"/>
        <end position="170"/>
    </location>
</feature>
<evidence type="ECO:0000256" key="1">
    <source>
        <dbReference type="SAM" id="SignalP"/>
    </source>
</evidence>
<dbReference type="AlphaFoldDB" id="A0AA42WS76"/>
<evidence type="ECO:0000313" key="2">
    <source>
        <dbReference type="EMBL" id="MDH2129618.1"/>
    </source>
</evidence>
<sequence length="170" mass="18785">MARSKKFMCLMLAMLSAQVPSPSRSNTPPPIYPHDYDGPYIVCRPGIAVPVKAGERLHNVGSTDMLYISEGELVIDTFTEDPERDADIVHFRGTSDVPGLGLVTRYELTSRNSDYRAIGYVYDTGKPYFTGHYRVLFRSPQFTGSDSDKALLTRAVSGEGAIAMCPRRGD</sequence>
<accession>A0AA42WS76</accession>
<proteinExistence type="predicted"/>
<keyword evidence="1" id="KW-0732">Signal</keyword>
<protein>
    <submittedName>
        <fullName evidence="2">Uncharacterized protein</fullName>
    </submittedName>
</protein>
<name>A0AA42WS76_SPHYA</name>
<reference evidence="2" key="1">
    <citation type="submission" date="2022-09" db="EMBL/GenBank/DDBJ databases">
        <title>Intensive care unit water sources are persistently colonized with multi-drug resistant bacteria and are the site of extensive horizontal gene transfer of antibiotic resistance genes.</title>
        <authorList>
            <person name="Diorio-Toth L."/>
        </authorList>
    </citation>
    <scope>NUCLEOTIDE SEQUENCE</scope>
    <source>
        <strain evidence="2">GD03659</strain>
    </source>
</reference>
<organism evidence="2 3">
    <name type="scientific">Sphingobium yanoikuyae</name>
    <name type="common">Sphingomonas yanoikuyae</name>
    <dbReference type="NCBI Taxonomy" id="13690"/>
    <lineage>
        <taxon>Bacteria</taxon>
        <taxon>Pseudomonadati</taxon>
        <taxon>Pseudomonadota</taxon>
        <taxon>Alphaproteobacteria</taxon>
        <taxon>Sphingomonadales</taxon>
        <taxon>Sphingomonadaceae</taxon>
        <taxon>Sphingobium</taxon>
    </lineage>
</organism>
<dbReference type="RefSeq" id="WP_156448139.1">
    <property type="nucleotide sequence ID" value="NZ_JAOCKX010000001.1"/>
</dbReference>
<dbReference type="EMBL" id="JAOCKX010000001">
    <property type="protein sequence ID" value="MDH2129618.1"/>
    <property type="molecule type" value="Genomic_DNA"/>
</dbReference>
<feature type="signal peptide" evidence="1">
    <location>
        <begin position="1"/>
        <end position="25"/>
    </location>
</feature>
<dbReference type="Proteomes" id="UP001162318">
    <property type="component" value="Unassembled WGS sequence"/>
</dbReference>